<evidence type="ECO:0000313" key="3">
    <source>
        <dbReference type="Proteomes" id="UP000006772"/>
    </source>
</evidence>
<reference evidence="2 3" key="1">
    <citation type="journal article" date="2013" name="Front. Microbiol.">
        <title>The genome of the endophytic bacterium H. frisingense GSF30(T) identifies diverse strategies in the Herbaspirillum genus to interact with plants.</title>
        <authorList>
            <person name="Straub D."/>
            <person name="Rothballer M."/>
            <person name="Hartmann A."/>
            <person name="Ludewig U."/>
        </authorList>
    </citation>
    <scope>NUCLEOTIDE SEQUENCE [LARGE SCALE GENOMIC DNA]</scope>
    <source>
        <strain evidence="2 3">GSF30</strain>
    </source>
</reference>
<dbReference type="RefSeq" id="WP_006461626.1">
    <property type="nucleotide sequence ID" value="NZ_AEEC02000002.1"/>
</dbReference>
<dbReference type="SUPFAM" id="SSF160719">
    <property type="entry name" value="gpW/gp25-like"/>
    <property type="match status" value="1"/>
</dbReference>
<sequence>MKGFAPSLFDKLMNDGARSTISPVVTRFSMEELKDAVARDLEAMLNTRSVISDELLDSYPECSQSILAYGLSDFAGLSLASMDDRMAICQALQQSISRHEPRLQNVLANLEIQEGSINRLNFAISALLVVNAAREAVNFDAVLQPSTLQYSISKARPSRIGV</sequence>
<feature type="domain" description="IraD/Gp25-like" evidence="1">
    <location>
        <begin position="32"/>
        <end position="131"/>
    </location>
</feature>
<dbReference type="NCBIfam" id="TIGR03357">
    <property type="entry name" value="VI_zyme"/>
    <property type="match status" value="1"/>
</dbReference>
<dbReference type="PANTHER" id="PTHR38595:SF2">
    <property type="entry name" value="TYPE VI SECRETION SYSTEM BASEPLATE SUBUNIT TSSE"/>
    <property type="match status" value="1"/>
</dbReference>
<evidence type="ECO:0000259" key="1">
    <source>
        <dbReference type="Pfam" id="PF04965"/>
    </source>
</evidence>
<proteinExistence type="predicted"/>
<organism evidence="2 3">
    <name type="scientific">Herbaspirillum frisingense GSF30</name>
    <dbReference type="NCBI Taxonomy" id="864073"/>
    <lineage>
        <taxon>Bacteria</taxon>
        <taxon>Pseudomonadati</taxon>
        <taxon>Pseudomonadota</taxon>
        <taxon>Betaproteobacteria</taxon>
        <taxon>Burkholderiales</taxon>
        <taxon>Oxalobacteraceae</taxon>
        <taxon>Herbaspirillum</taxon>
    </lineage>
</organism>
<dbReference type="InterPro" id="IPR017737">
    <property type="entry name" value="TssE1-like"/>
</dbReference>
<dbReference type="InterPro" id="IPR007048">
    <property type="entry name" value="IraD/Gp25-like"/>
</dbReference>
<gene>
    <name evidence="2" type="ORF">HFRIS_002419</name>
</gene>
<accession>A0AAI9N5S9</accession>
<dbReference type="Pfam" id="PF04965">
    <property type="entry name" value="GPW_gp25"/>
    <property type="match status" value="1"/>
</dbReference>
<dbReference type="Proteomes" id="UP000006772">
    <property type="component" value="Unassembled WGS sequence"/>
</dbReference>
<comment type="caution">
    <text evidence="2">The sequence shown here is derived from an EMBL/GenBank/DDBJ whole genome shotgun (WGS) entry which is preliminary data.</text>
</comment>
<dbReference type="InterPro" id="IPR053176">
    <property type="entry name" value="T6SS_TssE1-like"/>
</dbReference>
<dbReference type="AlphaFoldDB" id="A0AAI9N5S9"/>
<name>A0AAI9N5S9_9BURK</name>
<dbReference type="EMBL" id="AEEC02000002">
    <property type="protein sequence ID" value="EOA06577.1"/>
    <property type="molecule type" value="Genomic_DNA"/>
</dbReference>
<protein>
    <recommendedName>
        <fullName evidence="1">IraD/Gp25-like domain-containing protein</fullName>
    </recommendedName>
</protein>
<evidence type="ECO:0000313" key="2">
    <source>
        <dbReference type="EMBL" id="EOA06577.1"/>
    </source>
</evidence>
<dbReference type="PANTHER" id="PTHR38595">
    <property type="entry name" value="CYTOPLASMIC PROTEIN-RELATED"/>
    <property type="match status" value="1"/>
</dbReference>